<protein>
    <submittedName>
        <fullName evidence="1">Uncharacterized protein</fullName>
    </submittedName>
</protein>
<dbReference type="EMBL" id="JACIEW010000004">
    <property type="protein sequence ID" value="MBB4052485.1"/>
    <property type="molecule type" value="Genomic_DNA"/>
</dbReference>
<proteinExistence type="predicted"/>
<sequence>MKGSCGAFQAEKAMRATLEWQKAVGQISPVAWFEARRPRSLWLAGTCPPPRYMKLIGSISTCTFKSPFGLSALLSQKRT</sequence>
<dbReference type="AlphaFoldDB" id="A0A7W6IMT9"/>
<dbReference type="Proteomes" id="UP000547011">
    <property type="component" value="Unassembled WGS sequence"/>
</dbReference>
<accession>A0A7W6IMT9</accession>
<reference evidence="1 2" key="1">
    <citation type="submission" date="2020-08" db="EMBL/GenBank/DDBJ databases">
        <title>Genomic Encyclopedia of Type Strains, Phase IV (KMG-IV): sequencing the most valuable type-strain genomes for metagenomic binning, comparative biology and taxonomic classification.</title>
        <authorList>
            <person name="Goeker M."/>
        </authorList>
    </citation>
    <scope>NUCLEOTIDE SEQUENCE [LARGE SCALE GENOMIC DNA]</scope>
    <source>
        <strain evidence="1 2">DSM 23447</strain>
    </source>
</reference>
<evidence type="ECO:0000313" key="1">
    <source>
        <dbReference type="EMBL" id="MBB4052485.1"/>
    </source>
</evidence>
<comment type="caution">
    <text evidence="1">The sequence shown here is derived from an EMBL/GenBank/DDBJ whole genome shotgun (WGS) entry which is preliminary data.</text>
</comment>
<evidence type="ECO:0000313" key="2">
    <source>
        <dbReference type="Proteomes" id="UP000547011"/>
    </source>
</evidence>
<organism evidence="1 2">
    <name type="scientific">Devosia subaequoris</name>
    <dbReference type="NCBI Taxonomy" id="395930"/>
    <lineage>
        <taxon>Bacteria</taxon>
        <taxon>Pseudomonadati</taxon>
        <taxon>Pseudomonadota</taxon>
        <taxon>Alphaproteobacteria</taxon>
        <taxon>Hyphomicrobiales</taxon>
        <taxon>Devosiaceae</taxon>
        <taxon>Devosia</taxon>
    </lineage>
</organism>
<keyword evidence="2" id="KW-1185">Reference proteome</keyword>
<name>A0A7W6IMT9_9HYPH</name>
<gene>
    <name evidence="1" type="ORF">GGR20_002128</name>
</gene>